<dbReference type="SMART" id="SM00855">
    <property type="entry name" value="PGAM"/>
    <property type="match status" value="1"/>
</dbReference>
<evidence type="ECO:0000313" key="2">
    <source>
        <dbReference type="Proteomes" id="UP000199601"/>
    </source>
</evidence>
<dbReference type="STRING" id="761804.BN000_00918"/>
<organism evidence="1 2">
    <name type="scientific">Mycobacterium europaeum</name>
    <dbReference type="NCBI Taxonomy" id="761804"/>
    <lineage>
        <taxon>Bacteria</taxon>
        <taxon>Bacillati</taxon>
        <taxon>Actinomycetota</taxon>
        <taxon>Actinomycetes</taxon>
        <taxon>Mycobacteriales</taxon>
        <taxon>Mycobacteriaceae</taxon>
        <taxon>Mycobacterium</taxon>
        <taxon>Mycobacterium simiae complex</taxon>
    </lineage>
</organism>
<dbReference type="GO" id="GO:0016791">
    <property type="term" value="F:phosphatase activity"/>
    <property type="evidence" value="ECO:0007669"/>
    <property type="project" value="TreeGrafter"/>
</dbReference>
<dbReference type="InterPro" id="IPR029033">
    <property type="entry name" value="His_PPase_superfam"/>
</dbReference>
<dbReference type="Pfam" id="PF00300">
    <property type="entry name" value="His_Phos_1"/>
    <property type="match status" value="1"/>
</dbReference>
<dbReference type="SUPFAM" id="SSF53254">
    <property type="entry name" value="Phosphoglycerate mutase-like"/>
    <property type="match status" value="1"/>
</dbReference>
<dbReference type="Gene3D" id="3.40.50.1240">
    <property type="entry name" value="Phosphoglycerate mutase-like"/>
    <property type="match status" value="1"/>
</dbReference>
<protein>
    <submittedName>
        <fullName evidence="1">Fructose-2,6-bisphosphatase</fullName>
    </submittedName>
</protein>
<accession>A0A0U1CYU3</accession>
<dbReference type="CDD" id="cd07067">
    <property type="entry name" value="HP_PGM_like"/>
    <property type="match status" value="1"/>
</dbReference>
<sequence>MTEVVRLTLVAHAMTDAIAAARFPGDEPLNDVGCRQAEAAAAQFRRGVSYFTGPERRARQTAGLLGFDATVDPLLADLNCGPWQGKRLEDVPPGDLMVWLTDPTRAPHGGESITELMQRVARWLNSLTENAAATVAVTHPAVIRAAILLALDVPAKSFWRMDIAPISRTALHYRGGCWTLRW</sequence>
<gene>
    <name evidence="1" type="ORF">BN000_00918</name>
</gene>
<dbReference type="EMBL" id="CTEC01000001">
    <property type="protein sequence ID" value="CQD04813.1"/>
    <property type="molecule type" value="Genomic_DNA"/>
</dbReference>
<dbReference type="InterPro" id="IPR013078">
    <property type="entry name" value="His_Pase_superF_clade-1"/>
</dbReference>
<dbReference type="InterPro" id="IPR050275">
    <property type="entry name" value="PGM_Phosphatase"/>
</dbReference>
<dbReference type="AlphaFoldDB" id="A0A0U1CYU3"/>
<dbReference type="RefSeq" id="WP_085239780.1">
    <property type="nucleotide sequence ID" value="NZ_CTEC01000001.1"/>
</dbReference>
<name>A0A0U1CYU3_9MYCO</name>
<dbReference type="Proteomes" id="UP000199601">
    <property type="component" value="Unassembled WGS sequence"/>
</dbReference>
<proteinExistence type="predicted"/>
<dbReference type="OrthoDB" id="7502553at2"/>
<reference evidence="2" key="1">
    <citation type="submission" date="2015-03" db="EMBL/GenBank/DDBJ databases">
        <authorList>
            <person name="Urmite Genomes"/>
        </authorList>
    </citation>
    <scope>NUCLEOTIDE SEQUENCE [LARGE SCALE GENOMIC DNA]</scope>
    <source>
        <strain evidence="2">CSUR P1344</strain>
    </source>
</reference>
<evidence type="ECO:0000313" key="1">
    <source>
        <dbReference type="EMBL" id="CQD04813.1"/>
    </source>
</evidence>
<keyword evidence="2" id="KW-1185">Reference proteome</keyword>
<dbReference type="PANTHER" id="PTHR48100">
    <property type="entry name" value="BROAD-SPECIFICITY PHOSPHATASE YOR283W-RELATED"/>
    <property type="match status" value="1"/>
</dbReference>